<evidence type="ECO:0000256" key="1">
    <source>
        <dbReference type="SAM" id="MobiDB-lite"/>
    </source>
</evidence>
<sequence length="115" mass="12504">MGLSCSSRQTHRQTCQQITELHHPTRHHSPKLWPRDLHLMSSCCVSPQDASDSLPPLSPNVAPAPYSTHHIPAPTPPGPLHVPPPSAPTCMSHLLHYHISAPTLPAPLTLPLQLP</sequence>
<accession>A0AAE1QHV2</accession>
<name>A0AAE1QHV2_9EUCA</name>
<dbReference type="Proteomes" id="UP001292094">
    <property type="component" value="Unassembled WGS sequence"/>
</dbReference>
<evidence type="ECO:0000313" key="3">
    <source>
        <dbReference type="Proteomes" id="UP001292094"/>
    </source>
</evidence>
<feature type="compositionally biased region" description="Pro residues" evidence="1">
    <location>
        <begin position="73"/>
        <end position="84"/>
    </location>
</feature>
<feature type="region of interest" description="Disordered" evidence="1">
    <location>
        <begin position="50"/>
        <end position="84"/>
    </location>
</feature>
<organism evidence="2 3">
    <name type="scientific">Petrolisthes manimaculis</name>
    <dbReference type="NCBI Taxonomy" id="1843537"/>
    <lineage>
        <taxon>Eukaryota</taxon>
        <taxon>Metazoa</taxon>
        <taxon>Ecdysozoa</taxon>
        <taxon>Arthropoda</taxon>
        <taxon>Crustacea</taxon>
        <taxon>Multicrustacea</taxon>
        <taxon>Malacostraca</taxon>
        <taxon>Eumalacostraca</taxon>
        <taxon>Eucarida</taxon>
        <taxon>Decapoda</taxon>
        <taxon>Pleocyemata</taxon>
        <taxon>Anomura</taxon>
        <taxon>Galatheoidea</taxon>
        <taxon>Porcellanidae</taxon>
        <taxon>Petrolisthes</taxon>
    </lineage>
</organism>
<comment type="caution">
    <text evidence="2">The sequence shown here is derived from an EMBL/GenBank/DDBJ whole genome shotgun (WGS) entry which is preliminary data.</text>
</comment>
<proteinExistence type="predicted"/>
<reference evidence="2" key="1">
    <citation type="submission" date="2023-11" db="EMBL/GenBank/DDBJ databases">
        <title>Genome assemblies of two species of porcelain crab, Petrolisthes cinctipes and Petrolisthes manimaculis (Anomura: Porcellanidae).</title>
        <authorList>
            <person name="Angst P."/>
        </authorList>
    </citation>
    <scope>NUCLEOTIDE SEQUENCE</scope>
    <source>
        <strain evidence="2">PB745_02</strain>
        <tissue evidence="2">Gill</tissue>
    </source>
</reference>
<dbReference type="EMBL" id="JAWZYT010000206">
    <property type="protein sequence ID" value="KAK4326620.1"/>
    <property type="molecule type" value="Genomic_DNA"/>
</dbReference>
<keyword evidence="3" id="KW-1185">Reference proteome</keyword>
<gene>
    <name evidence="2" type="ORF">Pmani_002872</name>
</gene>
<dbReference type="AlphaFoldDB" id="A0AAE1QHV2"/>
<evidence type="ECO:0000313" key="2">
    <source>
        <dbReference type="EMBL" id="KAK4326620.1"/>
    </source>
</evidence>
<protein>
    <submittedName>
        <fullName evidence="2">Uncharacterized protein</fullName>
    </submittedName>
</protein>